<evidence type="ECO:0000256" key="5">
    <source>
        <dbReference type="ARBA" id="ARBA00022692"/>
    </source>
</evidence>
<feature type="transmembrane region" description="Helical" evidence="9">
    <location>
        <begin position="51"/>
        <end position="70"/>
    </location>
</feature>
<evidence type="ECO:0000313" key="11">
    <source>
        <dbReference type="Proteomes" id="UP000318313"/>
    </source>
</evidence>
<evidence type="ECO:0000256" key="7">
    <source>
        <dbReference type="ARBA" id="ARBA00023136"/>
    </source>
</evidence>
<feature type="transmembrane region" description="Helical" evidence="9">
    <location>
        <begin position="20"/>
        <end position="39"/>
    </location>
</feature>
<evidence type="ECO:0000256" key="2">
    <source>
        <dbReference type="ARBA" id="ARBA00006156"/>
    </source>
</evidence>
<dbReference type="GO" id="GO:0009425">
    <property type="term" value="C:bacterial-type flagellum basal body"/>
    <property type="evidence" value="ECO:0007669"/>
    <property type="project" value="UniProtKB-SubCell"/>
</dbReference>
<dbReference type="RefSeq" id="WP_145308555.1">
    <property type="nucleotide sequence ID" value="NZ_CP037452.1"/>
</dbReference>
<keyword evidence="5 9" id="KW-0812">Transmembrane</keyword>
<dbReference type="EMBL" id="CP037452">
    <property type="protein sequence ID" value="QDV50212.1"/>
    <property type="molecule type" value="Genomic_DNA"/>
</dbReference>
<dbReference type="InterPro" id="IPR002191">
    <property type="entry name" value="Bac_export_3"/>
</dbReference>
<evidence type="ECO:0000256" key="3">
    <source>
        <dbReference type="ARBA" id="ARBA00021718"/>
    </source>
</evidence>
<dbReference type="GO" id="GO:0009306">
    <property type="term" value="P:protein secretion"/>
    <property type="evidence" value="ECO:0007669"/>
    <property type="project" value="InterPro"/>
</dbReference>
<keyword evidence="11" id="KW-1185">Reference proteome</keyword>
<evidence type="ECO:0000256" key="4">
    <source>
        <dbReference type="ARBA" id="ARBA00022475"/>
    </source>
</evidence>
<protein>
    <recommendedName>
        <fullName evidence="3 9">Flagellar biosynthetic protein FliQ</fullName>
    </recommendedName>
</protein>
<gene>
    <name evidence="9 10" type="primary">fliQ</name>
    <name evidence="10" type="ORF">Enr17x_22500</name>
</gene>
<evidence type="ECO:0000256" key="1">
    <source>
        <dbReference type="ARBA" id="ARBA00004651"/>
    </source>
</evidence>
<proteinExistence type="inferred from homology"/>
<keyword evidence="7 9" id="KW-0472">Membrane</keyword>
<organism evidence="10 11">
    <name type="scientific">Gimesia fumaroli</name>
    <dbReference type="NCBI Taxonomy" id="2527976"/>
    <lineage>
        <taxon>Bacteria</taxon>
        <taxon>Pseudomonadati</taxon>
        <taxon>Planctomycetota</taxon>
        <taxon>Planctomycetia</taxon>
        <taxon>Planctomycetales</taxon>
        <taxon>Planctomycetaceae</taxon>
        <taxon>Gimesia</taxon>
    </lineage>
</organism>
<comment type="subcellular location">
    <subcellularLocation>
        <location evidence="1 9">Cell membrane</location>
        <topology evidence="1">Multi-pass membrane protein</topology>
    </subcellularLocation>
    <subcellularLocation>
        <location evidence="9">Bacterial flagellum basal body</location>
    </subcellularLocation>
</comment>
<dbReference type="KEGG" id="gfm:Enr17x_22500"/>
<dbReference type="PRINTS" id="PR00952">
    <property type="entry name" value="TYPE3IMQPROT"/>
</dbReference>
<reference evidence="10 11" key="1">
    <citation type="submission" date="2019-03" db="EMBL/GenBank/DDBJ databases">
        <title>Deep-cultivation of Planctomycetes and their phenomic and genomic characterization uncovers novel biology.</title>
        <authorList>
            <person name="Wiegand S."/>
            <person name="Jogler M."/>
            <person name="Boedeker C."/>
            <person name="Pinto D."/>
            <person name="Vollmers J."/>
            <person name="Rivas-Marin E."/>
            <person name="Kohn T."/>
            <person name="Peeters S.H."/>
            <person name="Heuer A."/>
            <person name="Rast P."/>
            <person name="Oberbeckmann S."/>
            <person name="Bunk B."/>
            <person name="Jeske O."/>
            <person name="Meyerdierks A."/>
            <person name="Storesund J.E."/>
            <person name="Kallscheuer N."/>
            <person name="Luecker S."/>
            <person name="Lage O.M."/>
            <person name="Pohl T."/>
            <person name="Merkel B.J."/>
            <person name="Hornburger P."/>
            <person name="Mueller R.-W."/>
            <person name="Bruemmer F."/>
            <person name="Labrenz M."/>
            <person name="Spormann A.M."/>
            <person name="Op den Camp H."/>
            <person name="Overmann J."/>
            <person name="Amann R."/>
            <person name="Jetten M.S.M."/>
            <person name="Mascher T."/>
            <person name="Medema M.H."/>
            <person name="Devos D.P."/>
            <person name="Kaster A.-K."/>
            <person name="Ovreas L."/>
            <person name="Rohde M."/>
            <person name="Galperin M.Y."/>
            <person name="Jogler C."/>
        </authorList>
    </citation>
    <scope>NUCLEOTIDE SEQUENCE [LARGE SCALE GENOMIC DNA]</scope>
    <source>
        <strain evidence="10 11">Enr17</strain>
    </source>
</reference>
<dbReference type="InterPro" id="IPR006305">
    <property type="entry name" value="FliQ"/>
</dbReference>
<dbReference type="NCBIfam" id="TIGR01402">
    <property type="entry name" value="fliQ"/>
    <property type="match status" value="1"/>
</dbReference>
<dbReference type="OrthoDB" id="9806440at2"/>
<evidence type="ECO:0000256" key="9">
    <source>
        <dbReference type="RuleBase" id="RU364090"/>
    </source>
</evidence>
<keyword evidence="8 9" id="KW-0975">Bacterial flagellum</keyword>
<comment type="similarity">
    <text evidence="2 9">Belongs to the FliQ/MopD/SpaQ family.</text>
</comment>
<dbReference type="PIRSF" id="PIRSF004669">
    <property type="entry name" value="FliQ"/>
    <property type="match status" value="1"/>
</dbReference>
<keyword evidence="10" id="KW-0966">Cell projection</keyword>
<comment type="function">
    <text evidence="9">Role in flagellar biosynthesis.</text>
</comment>
<dbReference type="Proteomes" id="UP000318313">
    <property type="component" value="Chromosome"/>
</dbReference>
<keyword evidence="10" id="KW-0969">Cilium</keyword>
<sequence>MDSSTVLDLGREGLLIMLEVSGPVMLTAVVVGLVISIGQAVTQIQDQTISFVPKIIMMVLAILYTLPWITSLLVEYSTNLITNIPSRI</sequence>
<keyword evidence="6 9" id="KW-1133">Transmembrane helix</keyword>
<dbReference type="PANTHER" id="PTHR34040">
    <property type="entry name" value="FLAGELLAR BIOSYNTHETIC PROTEIN FLIQ"/>
    <property type="match status" value="1"/>
</dbReference>
<name>A0A518IAX9_9PLAN</name>
<evidence type="ECO:0000313" key="10">
    <source>
        <dbReference type="EMBL" id="QDV50212.1"/>
    </source>
</evidence>
<dbReference type="GO" id="GO:0044780">
    <property type="term" value="P:bacterial-type flagellum assembly"/>
    <property type="evidence" value="ECO:0007669"/>
    <property type="project" value="InterPro"/>
</dbReference>
<evidence type="ECO:0000256" key="6">
    <source>
        <dbReference type="ARBA" id="ARBA00022989"/>
    </source>
</evidence>
<keyword evidence="10" id="KW-0282">Flagellum</keyword>
<dbReference type="Pfam" id="PF01313">
    <property type="entry name" value="Bac_export_3"/>
    <property type="match status" value="1"/>
</dbReference>
<accession>A0A518IAX9</accession>
<dbReference type="GO" id="GO:0005886">
    <property type="term" value="C:plasma membrane"/>
    <property type="evidence" value="ECO:0007669"/>
    <property type="project" value="UniProtKB-SubCell"/>
</dbReference>
<keyword evidence="4 9" id="KW-1003">Cell membrane</keyword>
<dbReference type="AlphaFoldDB" id="A0A518IAX9"/>
<evidence type="ECO:0000256" key="8">
    <source>
        <dbReference type="ARBA" id="ARBA00023143"/>
    </source>
</evidence>
<dbReference type="PANTHER" id="PTHR34040:SF2">
    <property type="entry name" value="FLAGELLAR BIOSYNTHETIC PROTEIN FLIQ"/>
    <property type="match status" value="1"/>
</dbReference>